<accession>A0A6J4U765</accession>
<reference evidence="1" key="1">
    <citation type="submission" date="2020-02" db="EMBL/GenBank/DDBJ databases">
        <authorList>
            <person name="Meier V. D."/>
        </authorList>
    </citation>
    <scope>NUCLEOTIDE SEQUENCE</scope>
    <source>
        <strain evidence="1">AVDCRST_MAG96</strain>
    </source>
</reference>
<sequence>MTRVAIPPTSRMVARFAEEIGGKPVGKKLGCSLYKSIKKKI</sequence>
<dbReference type="AlphaFoldDB" id="A0A6J4U765"/>
<organism evidence="1">
    <name type="scientific">uncultured Segetibacter sp</name>
    <dbReference type="NCBI Taxonomy" id="481133"/>
    <lineage>
        <taxon>Bacteria</taxon>
        <taxon>Pseudomonadati</taxon>
        <taxon>Bacteroidota</taxon>
        <taxon>Chitinophagia</taxon>
        <taxon>Chitinophagales</taxon>
        <taxon>Chitinophagaceae</taxon>
        <taxon>Segetibacter</taxon>
        <taxon>environmental samples</taxon>
    </lineage>
</organism>
<proteinExistence type="predicted"/>
<evidence type="ECO:0000313" key="1">
    <source>
        <dbReference type="EMBL" id="CAA9540460.1"/>
    </source>
</evidence>
<dbReference type="EMBL" id="CADCVN010001669">
    <property type="protein sequence ID" value="CAA9540460.1"/>
    <property type="molecule type" value="Genomic_DNA"/>
</dbReference>
<protein>
    <submittedName>
        <fullName evidence="1">Uncharacterized protein</fullName>
    </submittedName>
</protein>
<name>A0A6J4U765_9BACT</name>
<gene>
    <name evidence="1" type="ORF">AVDCRST_MAG96-4257</name>
</gene>